<evidence type="ECO:0000313" key="3">
    <source>
        <dbReference type="EMBL" id="ARF53195.1"/>
    </source>
</evidence>
<dbReference type="InterPro" id="IPR002347">
    <property type="entry name" value="SDR_fam"/>
</dbReference>
<dbReference type="Proteomes" id="UP000192726">
    <property type="component" value="Chromosome"/>
</dbReference>
<dbReference type="KEGG" id="sgv:B1H19_02530"/>
<sequence>MGVATVDLMIGGKVFLVTGGTKGLGLAAARVLTAEGARVVVSSRTQEAVEKAVAELGGPDHAMGLVADNADPEAADRLTAAALRQYGRLDGALISVGGPPTGPITAITDAQWRESFESVFLGALRVARTAAPVLPTGGSIGFVLSLSVKAAWPNMSVSNGLRPGLAMAAKTLADELGPRGIRVNGFVVGSIATDRLTQLEEATGDPQQARIQRTADIPLRRYGTPEEFGRLAAVVLSPVASYTTGSMIHIDGGALRSL</sequence>
<comment type="similarity">
    <text evidence="1">Belongs to the short-chain dehydrogenases/reductases (SDR) family.</text>
</comment>
<dbReference type="InterPro" id="IPR036291">
    <property type="entry name" value="NAD(P)-bd_dom_sf"/>
</dbReference>
<dbReference type="AlphaFoldDB" id="A0A1V0TJT4"/>
<name>A0A1V0TJT4_9ACTN</name>
<evidence type="ECO:0000256" key="2">
    <source>
        <dbReference type="ARBA" id="ARBA00023002"/>
    </source>
</evidence>
<reference evidence="3 4" key="1">
    <citation type="submission" date="2017-04" db="EMBL/GenBank/DDBJ databases">
        <title>Complete Genome Sequence of Streptomyces gilvosporeus F607, a Capable Producer of Natamycin.</title>
        <authorList>
            <person name="Zong G."/>
            <person name="Zhong C."/>
            <person name="Fu J."/>
            <person name="Qin R."/>
            <person name="Cao G."/>
        </authorList>
    </citation>
    <scope>NUCLEOTIDE SEQUENCE [LARGE SCALE GENOMIC DNA]</scope>
    <source>
        <strain evidence="3 4">F607</strain>
    </source>
</reference>
<protein>
    <submittedName>
        <fullName evidence="3">Oxidoreductase</fullName>
    </submittedName>
</protein>
<keyword evidence="2" id="KW-0560">Oxidoreductase</keyword>
<dbReference type="PANTHER" id="PTHR43943">
    <property type="entry name" value="DEHYDROGENASE/REDUCTASE (SDR FAMILY) MEMBER 4"/>
    <property type="match status" value="1"/>
</dbReference>
<dbReference type="PRINTS" id="PR00081">
    <property type="entry name" value="GDHRDH"/>
</dbReference>
<dbReference type="STRING" id="553510.B1H19_02530"/>
<keyword evidence="4" id="KW-1185">Reference proteome</keyword>
<evidence type="ECO:0000256" key="1">
    <source>
        <dbReference type="ARBA" id="ARBA00006484"/>
    </source>
</evidence>
<organism evidence="3 4">
    <name type="scientific">Streptomyces gilvosporeus</name>
    <dbReference type="NCBI Taxonomy" id="553510"/>
    <lineage>
        <taxon>Bacteria</taxon>
        <taxon>Bacillati</taxon>
        <taxon>Actinomycetota</taxon>
        <taxon>Actinomycetes</taxon>
        <taxon>Kitasatosporales</taxon>
        <taxon>Streptomycetaceae</taxon>
        <taxon>Streptomyces</taxon>
    </lineage>
</organism>
<accession>A0A1V0TJT4</accession>
<dbReference type="OrthoDB" id="9804774at2"/>
<dbReference type="GO" id="GO:0016491">
    <property type="term" value="F:oxidoreductase activity"/>
    <property type="evidence" value="ECO:0007669"/>
    <property type="project" value="UniProtKB-KW"/>
</dbReference>
<gene>
    <name evidence="3" type="ORF">B1H19_02530</name>
</gene>
<dbReference type="Gene3D" id="3.40.50.720">
    <property type="entry name" value="NAD(P)-binding Rossmann-like Domain"/>
    <property type="match status" value="1"/>
</dbReference>
<dbReference type="EMBL" id="CP020569">
    <property type="protein sequence ID" value="ARF53195.1"/>
    <property type="molecule type" value="Genomic_DNA"/>
</dbReference>
<dbReference type="Pfam" id="PF13561">
    <property type="entry name" value="adh_short_C2"/>
    <property type="match status" value="1"/>
</dbReference>
<evidence type="ECO:0000313" key="4">
    <source>
        <dbReference type="Proteomes" id="UP000192726"/>
    </source>
</evidence>
<proteinExistence type="inferred from homology"/>
<dbReference type="SUPFAM" id="SSF51735">
    <property type="entry name" value="NAD(P)-binding Rossmann-fold domains"/>
    <property type="match status" value="1"/>
</dbReference>
<dbReference type="PANTHER" id="PTHR43943:SF17">
    <property type="entry name" value="3-PHENYLPROPIONATE-DIHYDRODIOL_CINNAMIC ACID-DIHYDRODIOL DEHYDROGENASE"/>
    <property type="match status" value="1"/>
</dbReference>